<dbReference type="AlphaFoldDB" id="A0A0S4MQH2"/>
<dbReference type="InterPro" id="IPR024615">
    <property type="entry name" value="CRISPR-assoc_Cmr2_N"/>
</dbReference>
<dbReference type="NCBIfam" id="TIGR02577">
    <property type="entry name" value="cas_TM1794_Cmr2"/>
    <property type="match status" value="1"/>
</dbReference>
<dbReference type="Pfam" id="PF12469">
    <property type="entry name" value="Cmr2_N"/>
    <property type="match status" value="1"/>
</dbReference>
<gene>
    <name evidence="2" type="ORF">JGI1_00226</name>
</gene>
<accession>A0A0S4MQH2</accession>
<dbReference type="Proteomes" id="UP000320623">
    <property type="component" value="Unassembled WGS sequence"/>
</dbReference>
<dbReference type="Gene3D" id="3.30.70.2220">
    <property type="entry name" value="CRISPR-Cas system, Cmr2 subunit, D1 domain, cysteine cluster"/>
    <property type="match status" value="1"/>
</dbReference>
<feature type="domain" description="CRISPR-associated protein Cmr2 N-terminal" evidence="1">
    <location>
        <begin position="208"/>
        <end position="273"/>
    </location>
</feature>
<feature type="non-terminal residue" evidence="2">
    <location>
        <position position="306"/>
    </location>
</feature>
<evidence type="ECO:0000259" key="1">
    <source>
        <dbReference type="Pfam" id="PF12469"/>
    </source>
</evidence>
<reference evidence="3" key="1">
    <citation type="submission" date="2015-11" db="EMBL/GenBank/DDBJ databases">
        <authorList>
            <person name="Varghese N."/>
        </authorList>
    </citation>
    <scope>NUCLEOTIDE SEQUENCE [LARGE SCALE GENOMIC DNA]</scope>
</reference>
<dbReference type="EMBL" id="FAOO01000002">
    <property type="protein sequence ID" value="CUU01340.1"/>
    <property type="molecule type" value="Genomic_DNA"/>
</dbReference>
<name>A0A0S4MQH2_9BACT</name>
<evidence type="ECO:0000313" key="3">
    <source>
        <dbReference type="Proteomes" id="UP000320623"/>
    </source>
</evidence>
<keyword evidence="3" id="KW-1185">Reference proteome</keyword>
<dbReference type="InterPro" id="IPR013407">
    <property type="entry name" value="CRISPR-assoc_prot_Cmr2"/>
</dbReference>
<organism evidence="2 3">
    <name type="scientific">Candidatus Thermokryptus mobilis</name>
    <dbReference type="NCBI Taxonomy" id="1643428"/>
    <lineage>
        <taxon>Bacteria</taxon>
        <taxon>Pseudomonadati</taxon>
        <taxon>Candidatus Kryptoniota</taxon>
        <taxon>Candidatus Thermokryptus</taxon>
    </lineage>
</organism>
<dbReference type="InterPro" id="IPR038242">
    <property type="entry name" value="Cmr2_N"/>
</dbReference>
<protein>
    <submittedName>
        <fullName evidence="2">CRISPR-associated protein Cas10/Cmr2, subtype III-B</fullName>
    </submittedName>
</protein>
<dbReference type="RefSeq" id="WP_235894656.1">
    <property type="nucleotide sequence ID" value="NZ_FAOO01000002.1"/>
</dbReference>
<proteinExistence type="predicted"/>
<sequence>MDWKLKLKALLHDPPYKILAFGGPRQITQKINLQKAPHIGYNTKPKGDPNRHELHEIWAEELLNYILDGECVKSDEVENADSLASAQSRIVVKPQLQDKQKEKEFEDKSKVDYIECKFMDIFSENKEDIQTPDPEKVQKLFEQLGKLNFSKQDERAKFIFLFLWRFYPEIFPEINKHPADSRAPNHSIYDHLVQTSAIVSALPKPAFLLFTIGPVQSFISKARKTSDLWAGSYMLSYLIWHSMKPLVEELGPDVIIFPNLLRQPLVDRWLYLEISKNSSFENLDEPKFKEWFEKWKIKEKENKTDD</sequence>
<evidence type="ECO:0000313" key="2">
    <source>
        <dbReference type="EMBL" id="CUU01340.1"/>
    </source>
</evidence>